<name>A0ABS7EJS1_9GAMM</name>
<dbReference type="Proteomes" id="UP001166251">
    <property type="component" value="Unassembled WGS sequence"/>
</dbReference>
<dbReference type="Gene3D" id="3.30.750.24">
    <property type="entry name" value="STAS domain"/>
    <property type="match status" value="1"/>
</dbReference>
<reference evidence="1" key="1">
    <citation type="submission" date="2021-07" db="EMBL/GenBank/DDBJ databases">
        <title>Neiella marina sp. nov., isolated from the intestinal content of sea cucumber Apostichopus japonicus.</title>
        <authorList>
            <person name="Bai X."/>
        </authorList>
    </citation>
    <scope>NUCLEOTIDE SEQUENCE</scope>
    <source>
        <strain evidence="1">126</strain>
    </source>
</reference>
<dbReference type="EMBL" id="JAHZSS010000023">
    <property type="protein sequence ID" value="MBW8192479.1"/>
    <property type="molecule type" value="Genomic_DNA"/>
</dbReference>
<organism evidence="1 2">
    <name type="scientific">Neiella holothuriorum</name>
    <dbReference type="NCBI Taxonomy" id="2870530"/>
    <lineage>
        <taxon>Bacteria</taxon>
        <taxon>Pseudomonadati</taxon>
        <taxon>Pseudomonadota</taxon>
        <taxon>Gammaproteobacteria</taxon>
        <taxon>Alteromonadales</taxon>
        <taxon>Echinimonadaceae</taxon>
        <taxon>Neiella</taxon>
    </lineage>
</organism>
<protein>
    <recommendedName>
        <fullName evidence="3">STAS domain-containing protein</fullName>
    </recommendedName>
</protein>
<comment type="caution">
    <text evidence="1">The sequence shown here is derived from an EMBL/GenBank/DDBJ whole genome shotgun (WGS) entry which is preliminary data.</text>
</comment>
<evidence type="ECO:0000313" key="1">
    <source>
        <dbReference type="EMBL" id="MBW8192479.1"/>
    </source>
</evidence>
<keyword evidence="2" id="KW-1185">Reference proteome</keyword>
<gene>
    <name evidence="1" type="ORF">K0504_15680</name>
</gene>
<sequence length="119" mass="13229">MATVLTHYQSHPELHVSLVNDNVAIERQLDRLLDSITTFERDSCVVLHMADLSTLSVPQLSLMLLLAKRLRANGSRLFTHGLAGECHRMVHLLRVHLVIPEYVTDQPAQAGSDPMPIAA</sequence>
<dbReference type="InterPro" id="IPR036513">
    <property type="entry name" value="STAS_dom_sf"/>
</dbReference>
<dbReference type="RefSeq" id="WP_220105101.1">
    <property type="nucleotide sequence ID" value="NZ_JAHZSS010000023.1"/>
</dbReference>
<evidence type="ECO:0000313" key="2">
    <source>
        <dbReference type="Proteomes" id="UP001166251"/>
    </source>
</evidence>
<accession>A0ABS7EJS1</accession>
<evidence type="ECO:0008006" key="3">
    <source>
        <dbReference type="Google" id="ProtNLM"/>
    </source>
</evidence>
<proteinExistence type="predicted"/>